<dbReference type="PROSITE" id="PS51186">
    <property type="entry name" value="GNAT"/>
    <property type="match status" value="1"/>
</dbReference>
<dbReference type="PANTHER" id="PTHR43420:SF51">
    <property type="entry name" value="PEPTIDYL-LYSINE N-ACETYLTRANSFERASE YIAC"/>
    <property type="match status" value="1"/>
</dbReference>
<dbReference type="CDD" id="cd04301">
    <property type="entry name" value="NAT_SF"/>
    <property type="match status" value="1"/>
</dbReference>
<comment type="catalytic activity">
    <reaction evidence="5">
        <text>N-terminal L-alanyl-[ribosomal protein bS18] + acetyl-CoA = N-terminal N(alpha)-acetyl-L-alanyl-[ribosomal protein bS18] + CoA + H(+)</text>
        <dbReference type="Rhea" id="RHEA:43756"/>
        <dbReference type="Rhea" id="RHEA-COMP:10676"/>
        <dbReference type="Rhea" id="RHEA-COMP:10677"/>
        <dbReference type="ChEBI" id="CHEBI:15378"/>
        <dbReference type="ChEBI" id="CHEBI:57287"/>
        <dbReference type="ChEBI" id="CHEBI:57288"/>
        <dbReference type="ChEBI" id="CHEBI:64718"/>
        <dbReference type="ChEBI" id="CHEBI:83683"/>
        <dbReference type="EC" id="2.3.1.266"/>
    </reaction>
</comment>
<gene>
    <name evidence="7" type="primary">rimI</name>
    <name evidence="7" type="ORF">L2740_07155</name>
</gene>
<protein>
    <recommendedName>
        <fullName evidence="5">[Ribosomal protein bS18]-alanine N-acetyltransferase</fullName>
        <ecNumber evidence="5">2.3.1.266</ecNumber>
    </recommendedName>
</protein>
<dbReference type="RefSeq" id="WP_248949691.1">
    <property type="nucleotide sequence ID" value="NZ_JAKILB010000004.1"/>
</dbReference>
<accession>A0A9X1ZC47</accession>
<dbReference type="GO" id="GO:0005840">
    <property type="term" value="C:ribosome"/>
    <property type="evidence" value="ECO:0007669"/>
    <property type="project" value="UniProtKB-KW"/>
</dbReference>
<dbReference type="GO" id="GO:0008999">
    <property type="term" value="F:protein-N-terminal-alanine acetyltransferase activity"/>
    <property type="evidence" value="ECO:0007669"/>
    <property type="project" value="UniProtKB-EC"/>
</dbReference>
<proteinExistence type="inferred from homology"/>
<organism evidence="7 8">
    <name type="scientific">Shewanella pneumatophori</name>
    <dbReference type="NCBI Taxonomy" id="314092"/>
    <lineage>
        <taxon>Bacteria</taxon>
        <taxon>Pseudomonadati</taxon>
        <taxon>Pseudomonadota</taxon>
        <taxon>Gammaproteobacteria</taxon>
        <taxon>Alteromonadales</taxon>
        <taxon>Shewanellaceae</taxon>
        <taxon>Shewanella</taxon>
    </lineage>
</organism>
<dbReference type="GO" id="GO:0005737">
    <property type="term" value="C:cytoplasm"/>
    <property type="evidence" value="ECO:0007669"/>
    <property type="project" value="UniProtKB-SubCell"/>
</dbReference>
<evidence type="ECO:0000313" key="8">
    <source>
        <dbReference type="Proteomes" id="UP001139293"/>
    </source>
</evidence>
<keyword evidence="3 7" id="KW-0808">Transferase</keyword>
<dbReference type="InterPro" id="IPR050680">
    <property type="entry name" value="YpeA/RimI_acetyltransf"/>
</dbReference>
<keyword evidence="7" id="KW-0687">Ribonucleoprotein</keyword>
<keyword evidence="4 7" id="KW-0012">Acyltransferase</keyword>
<comment type="caution">
    <text evidence="7">The sequence shown here is derived from an EMBL/GenBank/DDBJ whole genome shotgun (WGS) entry which is preliminary data.</text>
</comment>
<dbReference type="Gene3D" id="3.40.630.30">
    <property type="match status" value="1"/>
</dbReference>
<dbReference type="EC" id="2.3.1.266" evidence="5"/>
<comment type="similarity">
    <text evidence="1 5">Belongs to the acetyltransferase family. RimI subfamily.</text>
</comment>
<evidence type="ECO:0000259" key="6">
    <source>
        <dbReference type="PROSITE" id="PS51186"/>
    </source>
</evidence>
<reference evidence="7" key="1">
    <citation type="submission" date="2022-01" db="EMBL/GenBank/DDBJ databases">
        <title>Whole genome-based taxonomy of the Shewanellaceae.</title>
        <authorList>
            <person name="Martin-Rodriguez A.J."/>
        </authorList>
    </citation>
    <scope>NUCLEOTIDE SEQUENCE</scope>
    <source>
        <strain evidence="7">KCTC 23973</strain>
    </source>
</reference>
<keyword evidence="8" id="KW-1185">Reference proteome</keyword>
<dbReference type="InterPro" id="IPR000182">
    <property type="entry name" value="GNAT_dom"/>
</dbReference>
<evidence type="ECO:0000256" key="5">
    <source>
        <dbReference type="RuleBase" id="RU363094"/>
    </source>
</evidence>
<name>A0A9X1ZC47_9GAMM</name>
<feature type="domain" description="N-acetyltransferase" evidence="6">
    <location>
        <begin position="3"/>
        <end position="146"/>
    </location>
</feature>
<keyword evidence="7" id="KW-0689">Ribosomal protein</keyword>
<evidence type="ECO:0000256" key="3">
    <source>
        <dbReference type="ARBA" id="ARBA00022679"/>
    </source>
</evidence>
<evidence type="ECO:0000256" key="1">
    <source>
        <dbReference type="ARBA" id="ARBA00005395"/>
    </source>
</evidence>
<comment type="subcellular location">
    <subcellularLocation>
        <location evidence="5">Cytoplasm</location>
    </subcellularLocation>
</comment>
<sequence length="149" mass="16052">MLPVLLSEDMSSQMAIVASRAHSHPMSEASIKSCFGHLYTSFGIIEDDSLCGFAILHQIFEDATLMDICVDPLSQGKGFGKALLTAVIAASKEKGAEVLLLEVRQSGSTARALYESLGFETTGVRKGYYKTQTGTEDAILMQLVLTITD</sequence>
<dbReference type="Proteomes" id="UP001139293">
    <property type="component" value="Unassembled WGS sequence"/>
</dbReference>
<dbReference type="Pfam" id="PF00583">
    <property type="entry name" value="Acetyltransf_1"/>
    <property type="match status" value="1"/>
</dbReference>
<dbReference type="InterPro" id="IPR016181">
    <property type="entry name" value="Acyl_CoA_acyltransferase"/>
</dbReference>
<keyword evidence="2 5" id="KW-0963">Cytoplasm</keyword>
<comment type="function">
    <text evidence="5">Acetylates the N-terminal alanine of ribosomal protein bS18.</text>
</comment>
<evidence type="ECO:0000313" key="7">
    <source>
        <dbReference type="EMBL" id="MCL1138327.1"/>
    </source>
</evidence>
<dbReference type="EMBL" id="JAKILB010000004">
    <property type="protein sequence ID" value="MCL1138327.1"/>
    <property type="molecule type" value="Genomic_DNA"/>
</dbReference>
<dbReference type="SUPFAM" id="SSF55729">
    <property type="entry name" value="Acyl-CoA N-acyltransferases (Nat)"/>
    <property type="match status" value="1"/>
</dbReference>
<evidence type="ECO:0000256" key="2">
    <source>
        <dbReference type="ARBA" id="ARBA00022490"/>
    </source>
</evidence>
<evidence type="ECO:0000256" key="4">
    <source>
        <dbReference type="ARBA" id="ARBA00023315"/>
    </source>
</evidence>
<dbReference type="InterPro" id="IPR006464">
    <property type="entry name" value="AcTrfase_RimI/Ard1"/>
</dbReference>
<dbReference type="PANTHER" id="PTHR43420">
    <property type="entry name" value="ACETYLTRANSFERASE"/>
    <property type="match status" value="1"/>
</dbReference>
<dbReference type="AlphaFoldDB" id="A0A9X1ZC47"/>
<dbReference type="NCBIfam" id="TIGR01575">
    <property type="entry name" value="rimI"/>
    <property type="match status" value="1"/>
</dbReference>